<evidence type="ECO:0000256" key="1">
    <source>
        <dbReference type="ARBA" id="ARBA00004141"/>
    </source>
</evidence>
<dbReference type="Pfam" id="PF07690">
    <property type="entry name" value="MFS_1"/>
    <property type="match status" value="1"/>
</dbReference>
<comment type="subcellular location">
    <subcellularLocation>
        <location evidence="1">Membrane</location>
        <topology evidence="1">Multi-pass membrane protein</topology>
    </subcellularLocation>
</comment>
<feature type="transmembrane region" description="Helical" evidence="6">
    <location>
        <begin position="505"/>
        <end position="525"/>
    </location>
</feature>
<dbReference type="Gene3D" id="1.20.1250.20">
    <property type="entry name" value="MFS general substrate transporter like domains"/>
    <property type="match status" value="2"/>
</dbReference>
<feature type="transmembrane region" description="Helical" evidence="6">
    <location>
        <begin position="186"/>
        <end position="204"/>
    </location>
</feature>
<dbReference type="EMBL" id="MU790934">
    <property type="protein sequence ID" value="KAJ3991890.1"/>
    <property type="molecule type" value="Genomic_DNA"/>
</dbReference>
<feature type="transmembrane region" description="Helical" evidence="6">
    <location>
        <begin position="411"/>
        <end position="432"/>
    </location>
</feature>
<dbReference type="SUPFAM" id="SSF103473">
    <property type="entry name" value="MFS general substrate transporter"/>
    <property type="match status" value="1"/>
</dbReference>
<evidence type="ECO:0000313" key="9">
    <source>
        <dbReference type="EMBL" id="KAJ3991890.1"/>
    </source>
</evidence>
<comment type="caution">
    <text evidence="9">The sequence shown here is derived from an EMBL/GenBank/DDBJ whole genome shotgun (WGS) entry which is preliminary data.</text>
</comment>
<feature type="transmembrane region" description="Helical" evidence="6">
    <location>
        <begin position="438"/>
        <end position="461"/>
    </location>
</feature>
<feature type="chain" id="PRO_5046103642" evidence="7">
    <location>
        <begin position="17"/>
        <end position="564"/>
    </location>
</feature>
<evidence type="ECO:0000256" key="6">
    <source>
        <dbReference type="SAM" id="Phobius"/>
    </source>
</evidence>
<feature type="domain" description="Major facilitator superfamily (MFS) profile" evidence="8">
    <location>
        <begin position="117"/>
        <end position="526"/>
    </location>
</feature>
<keyword evidence="5 6" id="KW-0472">Membrane</keyword>
<keyword evidence="3 6" id="KW-0812">Transmembrane</keyword>
<protein>
    <submittedName>
        <fullName evidence="9">MFS general substrate transporter</fullName>
    </submittedName>
</protein>
<feature type="transmembrane region" description="Helical" evidence="6">
    <location>
        <begin position="156"/>
        <end position="174"/>
    </location>
</feature>
<evidence type="ECO:0000256" key="5">
    <source>
        <dbReference type="ARBA" id="ARBA00023136"/>
    </source>
</evidence>
<dbReference type="InterPro" id="IPR020846">
    <property type="entry name" value="MFS_dom"/>
</dbReference>
<evidence type="ECO:0000313" key="10">
    <source>
        <dbReference type="Proteomes" id="UP001163828"/>
    </source>
</evidence>
<dbReference type="InterPro" id="IPR036259">
    <property type="entry name" value="MFS_trans_sf"/>
</dbReference>
<feature type="transmembrane region" description="Helical" evidence="6">
    <location>
        <begin position="245"/>
        <end position="266"/>
    </location>
</feature>
<reference evidence="9" key="1">
    <citation type="submission" date="2022-08" db="EMBL/GenBank/DDBJ databases">
        <authorList>
            <consortium name="DOE Joint Genome Institute"/>
            <person name="Min B."/>
            <person name="Riley R."/>
            <person name="Sierra-Patev S."/>
            <person name="Naranjo-Ortiz M."/>
            <person name="Looney B."/>
            <person name="Konkel Z."/>
            <person name="Slot J.C."/>
            <person name="Sakamoto Y."/>
            <person name="Steenwyk J.L."/>
            <person name="Rokas A."/>
            <person name="Carro J."/>
            <person name="Camarero S."/>
            <person name="Ferreira P."/>
            <person name="Molpeceres G."/>
            <person name="Ruiz-Duenas F.J."/>
            <person name="Serrano A."/>
            <person name="Henrissat B."/>
            <person name="Drula E."/>
            <person name="Hughes K.W."/>
            <person name="Mata J.L."/>
            <person name="Ishikawa N.K."/>
            <person name="Vargas-Isla R."/>
            <person name="Ushijima S."/>
            <person name="Smith C.A."/>
            <person name="Ahrendt S."/>
            <person name="Andreopoulos W."/>
            <person name="He G."/>
            <person name="Labutti K."/>
            <person name="Lipzen A."/>
            <person name="Ng V."/>
            <person name="Sandor L."/>
            <person name="Barry K."/>
            <person name="Martinez A.T."/>
            <person name="Xiao Y."/>
            <person name="Gibbons J.G."/>
            <person name="Terashima K."/>
            <person name="Hibbett D.S."/>
            <person name="Grigoriev I.V."/>
        </authorList>
    </citation>
    <scope>NUCLEOTIDE SEQUENCE</scope>
    <source>
        <strain evidence="9">TFB10827</strain>
    </source>
</reference>
<evidence type="ECO:0000256" key="3">
    <source>
        <dbReference type="ARBA" id="ARBA00022692"/>
    </source>
</evidence>
<evidence type="ECO:0000256" key="4">
    <source>
        <dbReference type="ARBA" id="ARBA00022989"/>
    </source>
</evidence>
<organism evidence="9 10">
    <name type="scientific">Lentinula boryana</name>
    <dbReference type="NCBI Taxonomy" id="40481"/>
    <lineage>
        <taxon>Eukaryota</taxon>
        <taxon>Fungi</taxon>
        <taxon>Dikarya</taxon>
        <taxon>Basidiomycota</taxon>
        <taxon>Agaricomycotina</taxon>
        <taxon>Agaricomycetes</taxon>
        <taxon>Agaricomycetidae</taxon>
        <taxon>Agaricales</taxon>
        <taxon>Marasmiineae</taxon>
        <taxon>Omphalotaceae</taxon>
        <taxon>Lentinula</taxon>
    </lineage>
</organism>
<keyword evidence="10" id="KW-1185">Reference proteome</keyword>
<dbReference type="InterPro" id="IPR011701">
    <property type="entry name" value="MFS"/>
</dbReference>
<dbReference type="PANTHER" id="PTHR43791:SF36">
    <property type="entry name" value="TRANSPORTER, PUTATIVE (AFU_ORTHOLOGUE AFUA_6G08340)-RELATED"/>
    <property type="match status" value="1"/>
</dbReference>
<evidence type="ECO:0000256" key="7">
    <source>
        <dbReference type="SAM" id="SignalP"/>
    </source>
</evidence>
<evidence type="ECO:0000256" key="2">
    <source>
        <dbReference type="ARBA" id="ARBA00022448"/>
    </source>
</evidence>
<keyword evidence="2" id="KW-0813">Transport</keyword>
<keyword evidence="7" id="KW-0732">Signal</keyword>
<evidence type="ECO:0000259" key="8">
    <source>
        <dbReference type="PROSITE" id="PS50850"/>
    </source>
</evidence>
<dbReference type="PROSITE" id="PS50850">
    <property type="entry name" value="MFS"/>
    <property type="match status" value="1"/>
</dbReference>
<accession>A0ABQ8Q0I8</accession>
<keyword evidence="4 6" id="KW-1133">Transmembrane helix</keyword>
<feature type="transmembrane region" description="Helical" evidence="6">
    <location>
        <begin position="278"/>
        <end position="298"/>
    </location>
</feature>
<sequence length="564" mass="63208">MTWFLYRSISLRLVASFFCSSFLNTMNDSAQPFNPNLDVEKRPSNVSESFASLPPTTSLKDHTGVSHQNELGARAKRRHFFSPLDSNYAEAVNLDAEHVIYTPEEDTKTKRKIDNRVLPLIICSFIFNQFDRTNIGNAHIIPAFNENFGIVDNNKWTLALSIFYVGYCLLEIPANVLQRHIGANRFFFLSLTFWGLSSLSIVYAKGYIALLVLRVLLGIGEAGFYAGVIYYLSFWYKRHELAMRISLCMTATYSGAIGGLLAFGLVRAHTPLLDGWQFLYLVEAIPTIIMAFVTLLFLPSFPFSASFLTPREKAIAQARVNRDHKPQSHGGMTGWQGLKAIVVDPNAWMFMSIYASFNVGVATISYFLPTLINELGFTAINAQGLTVAPYVVGWGMVVLQAWHSDKTRERGWHIIISCIISFVGYVILATSVRRSVGAAYFALFLVVGGLYSLFPLVMSWAANAFSPTSKRGVGTAFIVSISNAVSIASPQIYFDPEDDYVKGHAISAGCIFLSMLMAFTLRFRLSWLNKRNFRRLSEMSDDEKAALPEANEMNDRDPRYVFMT</sequence>
<feature type="transmembrane region" description="Helical" evidence="6">
    <location>
        <begin position="347"/>
        <end position="368"/>
    </location>
</feature>
<proteinExistence type="predicted"/>
<feature type="transmembrane region" description="Helical" evidence="6">
    <location>
        <begin position="210"/>
        <end position="233"/>
    </location>
</feature>
<feature type="signal peptide" evidence="7">
    <location>
        <begin position="1"/>
        <end position="16"/>
    </location>
</feature>
<dbReference type="PANTHER" id="PTHR43791">
    <property type="entry name" value="PERMEASE-RELATED"/>
    <property type="match status" value="1"/>
</dbReference>
<name>A0ABQ8Q0I8_9AGAR</name>
<gene>
    <name evidence="9" type="ORF">F5050DRAFT_1062591</name>
</gene>
<feature type="transmembrane region" description="Helical" evidence="6">
    <location>
        <begin position="380"/>
        <end position="399"/>
    </location>
</feature>
<dbReference type="Proteomes" id="UP001163828">
    <property type="component" value="Unassembled WGS sequence"/>
</dbReference>